<sequence length="487" mass="53326">MARLKEGLMAHSRQGHQKIVKSFSDEQIVKKARRGQEGDQKASLFKEAVQQGHEDSVLSPQSRSRTVSFNKELNIDGVSGASTLSPDLESGEEKRASSPTSLKASLSPLALRRLRHKTDPDFASLRAAFARKQASQMQAMESAKDADQGDVFVNPQRRGSSSSLHRASDRVAALKAAEEAHLLSYLHSDLDKRKRRRMKSSSSGEHISSVDEESITDSIASHGRVEDGQPSESSFSQSRLAWESLTPRQRRRREKLASTRSQGAHSESSLSGLPPPSPRNDSPTHHCHQGSRPSTQDRLEAAATPSSSNSASHSHAKTPSSSRNHNSRSHESDVKEAGKDSAGQHHMDKHRSHQEERTSRHRDRQKRHVRPSPRDTDGAVTTTSVSLPEDVSPVVTPRDTPRDAPPDTLSDKPAFVISKTARKGLIEDSQSSSGTGSSQGNMQPKPPVKPPEKAVFAGRRRRYRVVPSDAASLPDTGDEKDPFDNAQ</sequence>
<dbReference type="AlphaFoldDB" id="A0A8B7ZK62"/>
<evidence type="ECO:0000313" key="2">
    <source>
        <dbReference type="Proteomes" id="UP000694845"/>
    </source>
</evidence>
<feature type="region of interest" description="Disordered" evidence="1">
    <location>
        <begin position="131"/>
        <end position="172"/>
    </location>
</feature>
<evidence type="ECO:0000313" key="3">
    <source>
        <dbReference type="RefSeq" id="XP_022105899.1"/>
    </source>
</evidence>
<feature type="compositionally biased region" description="Basic and acidic residues" evidence="1">
    <location>
        <begin position="23"/>
        <end position="40"/>
    </location>
</feature>
<reference evidence="3" key="1">
    <citation type="submission" date="2025-08" db="UniProtKB">
        <authorList>
            <consortium name="RefSeq"/>
        </authorList>
    </citation>
    <scope>IDENTIFICATION</scope>
</reference>
<feature type="region of interest" description="Disordered" evidence="1">
    <location>
        <begin position="1"/>
        <end position="104"/>
    </location>
</feature>
<dbReference type="KEGG" id="aplc:110987460"/>
<feature type="compositionally biased region" description="Polar residues" evidence="1">
    <location>
        <begin position="58"/>
        <end position="71"/>
    </location>
</feature>
<feature type="compositionally biased region" description="Low complexity" evidence="1">
    <location>
        <begin position="301"/>
        <end position="313"/>
    </location>
</feature>
<feature type="compositionally biased region" description="Basic and acidic residues" evidence="1">
    <location>
        <begin position="328"/>
        <end position="346"/>
    </location>
</feature>
<dbReference type="GeneID" id="110987460"/>
<feature type="compositionally biased region" description="Basic and acidic residues" evidence="1">
    <location>
        <begin position="477"/>
        <end position="487"/>
    </location>
</feature>
<feature type="compositionally biased region" description="Low complexity" evidence="1">
    <location>
        <begin position="429"/>
        <end position="440"/>
    </location>
</feature>
<accession>A0A8B7ZK62</accession>
<proteinExistence type="predicted"/>
<organism evidence="2 3">
    <name type="scientific">Acanthaster planci</name>
    <name type="common">Crown-of-thorns starfish</name>
    <dbReference type="NCBI Taxonomy" id="133434"/>
    <lineage>
        <taxon>Eukaryota</taxon>
        <taxon>Metazoa</taxon>
        <taxon>Echinodermata</taxon>
        <taxon>Eleutherozoa</taxon>
        <taxon>Asterozoa</taxon>
        <taxon>Asteroidea</taxon>
        <taxon>Valvatacea</taxon>
        <taxon>Valvatida</taxon>
        <taxon>Acanthasteridae</taxon>
        <taxon>Acanthaster</taxon>
    </lineage>
</organism>
<evidence type="ECO:0000256" key="1">
    <source>
        <dbReference type="SAM" id="MobiDB-lite"/>
    </source>
</evidence>
<gene>
    <name evidence="3" type="primary">LOC110987460</name>
</gene>
<feature type="compositionally biased region" description="Basic residues" evidence="1">
    <location>
        <begin position="359"/>
        <end position="371"/>
    </location>
</feature>
<name>A0A8B7ZK62_ACAPL</name>
<feature type="region of interest" description="Disordered" evidence="1">
    <location>
        <begin position="184"/>
        <end position="487"/>
    </location>
</feature>
<dbReference type="Proteomes" id="UP000694845">
    <property type="component" value="Unplaced"/>
</dbReference>
<feature type="compositionally biased region" description="Polar residues" evidence="1">
    <location>
        <begin position="230"/>
        <end position="239"/>
    </location>
</feature>
<feature type="compositionally biased region" description="Polar residues" evidence="1">
    <location>
        <begin position="258"/>
        <end position="267"/>
    </location>
</feature>
<protein>
    <submittedName>
        <fullName evidence="3">Uncharacterized protein LOC110987460</fullName>
    </submittedName>
</protein>
<dbReference type="RefSeq" id="XP_022105899.1">
    <property type="nucleotide sequence ID" value="XM_022250207.1"/>
</dbReference>
<keyword evidence="2" id="KW-1185">Reference proteome</keyword>